<name>F8J169_9CAUD</name>
<protein>
    <submittedName>
        <fullName evidence="1">Uncharacterized protein</fullName>
    </submittedName>
</protein>
<evidence type="ECO:0000313" key="1">
    <source>
        <dbReference type="EMBL" id="ACA63307.1"/>
    </source>
</evidence>
<proteinExistence type="predicted"/>
<reference evidence="1 2" key="1">
    <citation type="journal article" date="2011" name="Arch. Virol.">
        <title>The genomes and comparative genomics of Lactobacillus delbrueckii phages.</title>
        <authorList>
            <person name="Riipinen K.A."/>
            <person name="Forsman P."/>
            <person name="Alatossava T."/>
        </authorList>
    </citation>
    <scope>NUCLEOTIDE SEQUENCE [LARGE SCALE GENOMIC DNA]</scope>
</reference>
<accession>F8J169</accession>
<dbReference type="RefSeq" id="YP_007002352.1">
    <property type="nucleotide sequence ID" value="NC_019449.1"/>
</dbReference>
<evidence type="ECO:0000313" key="2">
    <source>
        <dbReference type="Proteomes" id="UP000000303"/>
    </source>
</evidence>
<dbReference type="EMBL" id="EU340421">
    <property type="protein sequence ID" value="ACA63307.1"/>
    <property type="molecule type" value="Genomic_DNA"/>
</dbReference>
<dbReference type="KEGG" id="vg:14006341"/>
<sequence>MMKEITKKIEYKGNEYKLVFNLNVMEEIQNKYGTVAHWGEITDGGKKNEPNIKALRFGITCMINEGIEIDNDEKGTDTPLLTEKQVGRIISELGIEEVAEQMQSAVVDSTKSSEKNS</sequence>
<dbReference type="Proteomes" id="UP000000303">
    <property type="component" value="Segment"/>
</dbReference>
<dbReference type="GeneID" id="14006341"/>
<keyword evidence="2" id="KW-1185">Reference proteome</keyword>
<organism evidence="1 2">
    <name type="scientific">Lactobacillus phage c5</name>
    <dbReference type="NCBI Taxonomy" id="2892341"/>
    <lineage>
        <taxon>Viruses</taxon>
        <taxon>Duplodnaviria</taxon>
        <taxon>Heunggongvirae</taxon>
        <taxon>Uroviricota</taxon>
        <taxon>Caudoviricetes</taxon>
        <taxon>Cequinquevirus</taxon>
        <taxon>Cequinquevirus c5</taxon>
    </lineage>
</organism>